<feature type="domain" description="EF-hand" evidence="8">
    <location>
        <begin position="2690"/>
        <end position="2725"/>
    </location>
</feature>
<feature type="compositionally biased region" description="Low complexity" evidence="7">
    <location>
        <begin position="2972"/>
        <end position="2995"/>
    </location>
</feature>
<dbReference type="Pfam" id="PF00435">
    <property type="entry name" value="Spectrin"/>
    <property type="match status" value="18"/>
</dbReference>
<dbReference type="SUPFAM" id="SSF47473">
    <property type="entry name" value="EF-hand"/>
    <property type="match status" value="1"/>
</dbReference>
<keyword evidence="11" id="KW-1185">Reference proteome</keyword>
<keyword evidence="3" id="KW-0479">Metal-binding</keyword>
<evidence type="ECO:0000256" key="7">
    <source>
        <dbReference type="SAM" id="MobiDB-lite"/>
    </source>
</evidence>
<dbReference type="FunFam" id="1.20.58.60:FF:000008">
    <property type="entry name" value="microtubule-actin cross-linking factor 1"/>
    <property type="match status" value="1"/>
</dbReference>
<dbReference type="FunFam" id="1.10.238.10:FF:000013">
    <property type="entry name" value="Microtubule-actin cross-linking factor 1"/>
    <property type="match status" value="1"/>
</dbReference>
<feature type="coiled-coil region" evidence="6">
    <location>
        <begin position="130"/>
        <end position="184"/>
    </location>
</feature>
<dbReference type="FunFam" id="1.20.58.60:FF:000092">
    <property type="entry name" value="microtubule-actin cross-linking factor 1 isoform X2"/>
    <property type="match status" value="1"/>
</dbReference>
<dbReference type="SMART" id="SM00054">
    <property type="entry name" value="EFh"/>
    <property type="match status" value="2"/>
</dbReference>
<dbReference type="GO" id="GO:0051893">
    <property type="term" value="P:regulation of focal adhesion assembly"/>
    <property type="evidence" value="ECO:0007669"/>
    <property type="project" value="TreeGrafter"/>
</dbReference>
<feature type="coiled-coil region" evidence="6">
    <location>
        <begin position="677"/>
        <end position="731"/>
    </location>
</feature>
<dbReference type="GO" id="GO:0032886">
    <property type="term" value="P:regulation of microtubule-based process"/>
    <property type="evidence" value="ECO:0007669"/>
    <property type="project" value="TreeGrafter"/>
</dbReference>
<dbReference type="SMART" id="SM01129">
    <property type="entry name" value="DELLA"/>
    <property type="match status" value="1"/>
</dbReference>
<keyword evidence="2" id="KW-0963">Cytoplasm</keyword>
<feature type="region of interest" description="Disordered" evidence="7">
    <location>
        <begin position="2550"/>
        <end position="2597"/>
    </location>
</feature>
<evidence type="ECO:0000256" key="2">
    <source>
        <dbReference type="ARBA" id="ARBA00022490"/>
    </source>
</evidence>
<dbReference type="Gene3D" id="3.30.920.20">
    <property type="entry name" value="Gas2-like domain"/>
    <property type="match status" value="1"/>
</dbReference>
<dbReference type="FunFam" id="1.20.58.60:FF:000021">
    <property type="entry name" value="Microtubule-actin cross-linking factor 1"/>
    <property type="match status" value="1"/>
</dbReference>
<dbReference type="GO" id="GO:0008017">
    <property type="term" value="F:microtubule binding"/>
    <property type="evidence" value="ECO:0007669"/>
    <property type="project" value="InterPro"/>
</dbReference>
<reference evidence="10" key="1">
    <citation type="thesis" date="2020" institute="ProQuest LLC" country="789 East Eisenhower Parkway, Ann Arbor, MI, USA">
        <title>Comparative Genomics and Chromosome Evolution.</title>
        <authorList>
            <person name="Mudd A.B."/>
        </authorList>
    </citation>
    <scope>NUCLEOTIDE SEQUENCE</scope>
    <source>
        <strain evidence="10">1538</strain>
        <tissue evidence="10">Blood</tissue>
    </source>
</reference>
<dbReference type="GO" id="GO:0045296">
    <property type="term" value="F:cadherin binding"/>
    <property type="evidence" value="ECO:0007669"/>
    <property type="project" value="TreeGrafter"/>
</dbReference>
<evidence type="ECO:0000259" key="9">
    <source>
        <dbReference type="PROSITE" id="PS51460"/>
    </source>
</evidence>
<dbReference type="FunFam" id="1.20.58.60:FF:000141">
    <property type="entry name" value="Microtubule-actin cross-linking factor 1"/>
    <property type="match status" value="1"/>
</dbReference>
<dbReference type="Pfam" id="PF02187">
    <property type="entry name" value="GAS2"/>
    <property type="match status" value="1"/>
</dbReference>
<evidence type="ECO:0000256" key="4">
    <source>
        <dbReference type="ARBA" id="ARBA00022837"/>
    </source>
</evidence>
<keyword evidence="6" id="KW-0175">Coiled coil</keyword>
<dbReference type="GO" id="GO:0005198">
    <property type="term" value="F:structural molecule activity"/>
    <property type="evidence" value="ECO:0007669"/>
    <property type="project" value="TreeGrafter"/>
</dbReference>
<dbReference type="CDD" id="cd00051">
    <property type="entry name" value="EFh"/>
    <property type="match status" value="1"/>
</dbReference>
<dbReference type="InterPro" id="IPR036534">
    <property type="entry name" value="GAR_dom_sf"/>
</dbReference>
<dbReference type="FunFam" id="1.20.58.60:FF:000095">
    <property type="entry name" value="microtubule-actin cross-linking factor 1 isoform X2"/>
    <property type="match status" value="1"/>
</dbReference>
<dbReference type="GO" id="GO:0042060">
    <property type="term" value="P:wound healing"/>
    <property type="evidence" value="ECO:0007669"/>
    <property type="project" value="TreeGrafter"/>
</dbReference>
<dbReference type="PROSITE" id="PS50222">
    <property type="entry name" value="EF_HAND_2"/>
    <property type="match status" value="2"/>
</dbReference>
<feature type="domain" description="GAR" evidence="9">
    <location>
        <begin position="2730"/>
        <end position="2808"/>
    </location>
</feature>
<dbReference type="FunFam" id="1.20.58.60:FF:000001">
    <property type="entry name" value="Microtubule-actin cross-linking factor 1"/>
    <property type="match status" value="3"/>
</dbReference>
<dbReference type="EMBL" id="DYDO01000001">
    <property type="protein sequence ID" value="DBA33513.1"/>
    <property type="molecule type" value="Genomic_DNA"/>
</dbReference>
<dbReference type="FunFam" id="1.20.58.60:FF:000016">
    <property type="entry name" value="Microtubule-actin cross-linking factor 1"/>
    <property type="match status" value="1"/>
</dbReference>
<gene>
    <name evidence="10" type="ORF">GDO54_001186</name>
</gene>
<feature type="region of interest" description="Disordered" evidence="7">
    <location>
        <begin position="2828"/>
        <end position="2995"/>
    </location>
</feature>
<comment type="caution">
    <text evidence="10">The sequence shown here is derived from an EMBL/GenBank/DDBJ whole genome shotgun (WGS) entry which is preliminary data.</text>
</comment>
<dbReference type="FunFam" id="1.20.58.60:FF:000084">
    <property type="entry name" value="microtubule-actin cross-linking factor 1 isoform X2"/>
    <property type="match status" value="1"/>
</dbReference>
<feature type="compositionally biased region" description="Polar residues" evidence="7">
    <location>
        <begin position="2949"/>
        <end position="2964"/>
    </location>
</feature>
<feature type="compositionally biased region" description="Polar residues" evidence="7">
    <location>
        <begin position="2893"/>
        <end position="2912"/>
    </location>
</feature>
<dbReference type="InterPro" id="IPR003108">
    <property type="entry name" value="GAR_dom"/>
</dbReference>
<dbReference type="InterPro" id="IPR002017">
    <property type="entry name" value="Spectrin_repeat"/>
</dbReference>
<feature type="domain" description="EF-hand" evidence="8">
    <location>
        <begin position="2654"/>
        <end position="2689"/>
    </location>
</feature>
<dbReference type="SUPFAM" id="SSF46966">
    <property type="entry name" value="Spectrin repeat"/>
    <property type="match status" value="18"/>
</dbReference>
<dbReference type="InterPro" id="IPR018159">
    <property type="entry name" value="Spectrin/alpha-actinin"/>
</dbReference>
<dbReference type="CDD" id="cd00176">
    <property type="entry name" value="SPEC"/>
    <property type="match status" value="10"/>
</dbReference>
<evidence type="ECO:0000256" key="1">
    <source>
        <dbReference type="ARBA" id="ARBA00004245"/>
    </source>
</evidence>
<feature type="coiled-coil region" evidence="6">
    <location>
        <begin position="787"/>
        <end position="840"/>
    </location>
</feature>
<evidence type="ECO:0000256" key="3">
    <source>
        <dbReference type="ARBA" id="ARBA00022723"/>
    </source>
</evidence>
<evidence type="ECO:0000313" key="11">
    <source>
        <dbReference type="Proteomes" id="UP001181693"/>
    </source>
</evidence>
<dbReference type="PANTHER" id="PTHR23169">
    <property type="entry name" value="ENVOPLAKIN"/>
    <property type="match status" value="1"/>
</dbReference>
<dbReference type="Proteomes" id="UP001181693">
    <property type="component" value="Unassembled WGS sequence"/>
</dbReference>
<dbReference type="PROSITE" id="PS00018">
    <property type="entry name" value="EF_HAND_1"/>
    <property type="match status" value="2"/>
</dbReference>
<dbReference type="GO" id="GO:0005874">
    <property type="term" value="C:microtubule"/>
    <property type="evidence" value="ECO:0007669"/>
    <property type="project" value="TreeGrafter"/>
</dbReference>
<dbReference type="FunFam" id="1.20.58.60:FF:000061">
    <property type="entry name" value="microtubule-actin cross-linking factor 1 isoform X3"/>
    <property type="match status" value="1"/>
</dbReference>
<evidence type="ECO:0000313" key="10">
    <source>
        <dbReference type="EMBL" id="DBA33513.1"/>
    </source>
</evidence>
<dbReference type="InterPro" id="IPR043197">
    <property type="entry name" value="Plakin"/>
</dbReference>
<dbReference type="Pfam" id="PF13499">
    <property type="entry name" value="EF-hand_7"/>
    <property type="match status" value="1"/>
</dbReference>
<protein>
    <submittedName>
        <fullName evidence="10">Uncharacterized protein</fullName>
    </submittedName>
</protein>
<dbReference type="SUPFAM" id="SSF143575">
    <property type="entry name" value="GAS2 domain-like"/>
    <property type="match status" value="1"/>
</dbReference>
<evidence type="ECO:0000256" key="5">
    <source>
        <dbReference type="ARBA" id="ARBA00023212"/>
    </source>
</evidence>
<dbReference type="Gene3D" id="1.10.238.10">
    <property type="entry name" value="EF-hand"/>
    <property type="match status" value="1"/>
</dbReference>
<dbReference type="InterPro" id="IPR018247">
    <property type="entry name" value="EF_Hand_1_Ca_BS"/>
</dbReference>
<dbReference type="FunFam" id="1.20.58.60:FF:000087">
    <property type="entry name" value="microtubule-actin cross-linking factor 1 isoform X2"/>
    <property type="match status" value="1"/>
</dbReference>
<dbReference type="SMART" id="SM00243">
    <property type="entry name" value="GAS2"/>
    <property type="match status" value="1"/>
</dbReference>
<organism evidence="10 11">
    <name type="scientific">Pyxicephalus adspersus</name>
    <name type="common">African bullfrog</name>
    <dbReference type="NCBI Taxonomy" id="30357"/>
    <lineage>
        <taxon>Eukaryota</taxon>
        <taxon>Metazoa</taxon>
        <taxon>Chordata</taxon>
        <taxon>Craniata</taxon>
        <taxon>Vertebrata</taxon>
        <taxon>Euteleostomi</taxon>
        <taxon>Amphibia</taxon>
        <taxon>Batrachia</taxon>
        <taxon>Anura</taxon>
        <taxon>Neobatrachia</taxon>
        <taxon>Ranoidea</taxon>
        <taxon>Pyxicephalidae</taxon>
        <taxon>Pyxicephalinae</taxon>
        <taxon>Pyxicephalus</taxon>
    </lineage>
</organism>
<proteinExistence type="predicted"/>
<dbReference type="FunFam" id="1.20.58.60:FF:000025">
    <property type="entry name" value="microtubule-actin cross-linking factor 1"/>
    <property type="match status" value="1"/>
</dbReference>
<dbReference type="FunFam" id="1.20.58.60:FF:000088">
    <property type="entry name" value="microtubule-actin cross-linking factor 1 isoform X2"/>
    <property type="match status" value="1"/>
</dbReference>
<dbReference type="GO" id="GO:0015629">
    <property type="term" value="C:actin cytoskeleton"/>
    <property type="evidence" value="ECO:0007669"/>
    <property type="project" value="TreeGrafter"/>
</dbReference>
<evidence type="ECO:0000256" key="6">
    <source>
        <dbReference type="SAM" id="Coils"/>
    </source>
</evidence>
<feature type="compositionally biased region" description="Low complexity" evidence="7">
    <location>
        <begin position="2924"/>
        <end position="2934"/>
    </location>
</feature>
<dbReference type="Gene3D" id="1.20.58.60">
    <property type="match status" value="21"/>
</dbReference>
<dbReference type="GO" id="GO:0045104">
    <property type="term" value="P:intermediate filament cytoskeleton organization"/>
    <property type="evidence" value="ECO:0007669"/>
    <property type="project" value="InterPro"/>
</dbReference>
<dbReference type="PROSITE" id="PS51460">
    <property type="entry name" value="GAR"/>
    <property type="match status" value="1"/>
</dbReference>
<dbReference type="FunFam" id="1.20.58.60:FF:000014">
    <property type="entry name" value="microtubule-actin cross-linking factor 1"/>
    <property type="match status" value="1"/>
</dbReference>
<comment type="subcellular location">
    <subcellularLocation>
        <location evidence="1">Cytoplasm</location>
        <location evidence="1">Cytoskeleton</location>
    </subcellularLocation>
</comment>
<dbReference type="GO" id="GO:0005509">
    <property type="term" value="F:calcium ion binding"/>
    <property type="evidence" value="ECO:0007669"/>
    <property type="project" value="InterPro"/>
</dbReference>
<dbReference type="FunFam" id="3.30.920.20:FF:000001">
    <property type="entry name" value="Microtubule-actin cross-linking factor 1"/>
    <property type="match status" value="1"/>
</dbReference>
<dbReference type="PANTHER" id="PTHR23169:SF25">
    <property type="entry name" value="MICROTUBULE-ACTIN CROSS-LINKING FACTOR 1, ISOFORMS 1_2_3_4_5"/>
    <property type="match status" value="1"/>
</dbReference>
<dbReference type="InterPro" id="IPR011992">
    <property type="entry name" value="EF-hand-dom_pair"/>
</dbReference>
<keyword evidence="5" id="KW-0206">Cytoskeleton</keyword>
<accession>A0AAV3B5G0</accession>
<dbReference type="GO" id="GO:0005886">
    <property type="term" value="C:plasma membrane"/>
    <property type="evidence" value="ECO:0007669"/>
    <property type="project" value="UniProtKB-SubCell"/>
</dbReference>
<feature type="coiled-coil region" evidence="6">
    <location>
        <begin position="595"/>
        <end position="650"/>
    </location>
</feature>
<keyword evidence="4" id="KW-0106">Calcium</keyword>
<sequence>MESTLHSQLDHLKDLLKEWKGKGPLVEEITQKGSELESRIMEITAAESQLQSDLTGIQCDVSEVSQKYEDLGMVLKNREEQFSSILEEIQKVQQETNQMLKWLESKEEVITAVNVSPKKSEIVRAQAEQNKEFISELEKSSGKVEKLKAELKDLLEKHPNSPEAENWRQMLENLNSQWDRANQVTSERQQKLEESANQLALFQTAGSQLRPWLKEKELMMSVLGPLSIDPNMLIAQKQQVQFMLKEFEARKAQYEELKHAAYGILTGPGDESPSTSQVEEDFHEINQKWTELTNSLNSRAEHIDLAAVKSAQYQEVLQGLTDKIKQAGKRLSAQPAVSSQPDAVKQQLQETSGIRSDLENLAQEVAETQILCNELSALVAESYLKDELQKRLDTVALPLKGMEDLAADRVNRLQTALASSQQFQQMFDELRNWLDEKLMQQAKSPPVSSKLEKLQKLLQDQEEFQKNLNQNSGSYEMIVAEGESLLLSSQPGDEKTALQNQLINLKANWEELGRKTSERHNKLKDCLQKAQKFGRHVEDLVPWLEDCETQMKGMEVTLDPVQLEAQLLRAKVLESEIDKKRSLVEMMNSTADLLIEAAEVDDQEILEERARLNQKMDSITEQLHIKAESIEEMSLRLKELNDSFKNIDKKLEGAKHHLEIYAALGPQACSSKNLENMRSQQDMLQNLETQVQYLRNLIQGLTEDAPKGSDVSRLLQQAQDVQHNFETVKQEVNECCCSMEQKLQGIGQFHSHVREIFANLADLDDELDNMGPVGRDVDSLKSQSEVVQKFLDTLQSLKSDIECSEKKCREMLENEGGPDLIGLMRELGTLNKQCAKLTERGKNRQEQLEATMRKVEDFNIKLKDLMYQIVAAEGSNALQEVVGTEVEAIKQQLEDFKVFQKEKVDSLQMKLQQVNGLGQGLIQSADKNCDVHGLEHDTEELNAKWNTLNKKVAERVTQLQEALLHCGKFQDALEPLLSWLTDTEDLIANQKPPSAEYKVVKAQIQEQKLLQRLLEDRRATVDMIQAEGTRIAEGADPVDKEKISRQLETLRERWSSLLQKAQTRQKQLDDILVLAKQFHETTEPIFDWLSATEKKLANSEPIGTQTGKIQQQISRHKNLSEEIVNRKRNVDQAVKNGQALLKQTTGEEVLLIQEKLDGIKTRYSEIIASSGKALKTLEQTLQLASKFQTTHEELTNWLGRVEEELAQTCGQSPAGDQIPQFQQRQKELKKEAMEYRIVLDTINEVGSALLELVPWRAREGLDKLVSDANEQYRSISSTIAHRVDQIDAAIQRSQQYEQAADTELAWVAETRRKLLALGPICLEQDQTTAQLQVQKAFTVDIIRHKDSIDELISTQEEIMGTCGDEQKAILKEKTKSLLQQYEDVSHLNSERSARLERAQALLGQFWETYEELNPWIEEMQTTISQLPSPAVDHDMLRQQQEDLRQLREAVAEHKPHIDKLLKIGPHLYELNPEEGEAVQEKYTKAEKMFLAIKEEVRKLAMALDDALAQASQFHDKVGPMLETLESMASRLQMPPLIPAEVEKIRDCISENKNTLMELEKLQPSFEALKHRGEELISRSQGAETDPAAKAVQDKLDQLVFTWEDIKTRVDEREMKYLDVLELAEKFWLDMNALLTTIKDTHEIVFDLESPGIDPSMIKQQIEAADTIKEETDGLHEELEFIRILGADLIFACGETEKPEVKKSIDELNNAWENLKKTWTERLEKLRDAMAHSVQYQDTLQAMFDWLDNAVIKLCDMPPVGTDLNTVKEQINEMKEFKVEVYQQQIEMEKLNHQGELMLKKAIDDTDRDIIQGPLTELKHLWENLGEKIIHRQHKLEAALLALGQFQHALAEVMSWLTHTEELLDAQKPISGDPKVIEIELAKHHVLKNDVLAHASTVQTVNKAGNELLESSAGDDVNSLRTKLETLNQLWEFVLQKTEEREQQLDMALQQAQGFTGEIEEFIQWESRIESQLSAAKPTGGLPETAREQLQAHMELFAEVKTNEELYKQLLDKGQLMLLSRDESVGSVTEQSVAILKRKWQNINNKVEERKGKLEEALSLATDFQNSLQDFINWLTQAEQSLNVAPPPSLILDTVLFQIDEHKIFVNEVNVHREQIIELDKTGNQLKFLSQKQDVVLIKNLLLSVQSRWEKVVQRSVERGRALDDARKRAKQFHEAWKKLVDWLEEAENHLDSDMDISNDPDKIKLQLTKHKEFQKTLGSKQPVYDTTVRTGRALKEKASLTDDVQKLDHLLGEVRDKWDTVCGKSVERQHKLEEALLFSGQFMDALQALVDWLYKVEPQLAEDQPVHGDLDLVMNLMDAHKVFQKELGKRTSSVQALKRSARELLESSREDTTWVKVQLQELSTRWDTVCKLSVSKQTRLELALKQAEEFRSTVHMLLEWLSEAEQTLRFRGALPDDAEALQSLIDVHKEFMKKVEEKQADVNTAVSMGEAILTVCHPDCITTVKHWITIIRARFEEVLTWGNQHQQRLQAALSELLANSDLLDELLAWIQWAETTLIQRDQDPMPQNIDQVKALISEHQVFMEEMTQKQPDVDRVTKTYKRKTTDPNHASFNDKTRSRKPPVQSTPVLPLLSHPETKNPRINQLSARWQQVWLLALDRQRKLNDALDRLEELKEFANFDFDIWRKKYMRWMNHKKSRVMDFFRRIDKDQDGKITRQEFIDGILASKFPTTKLEMTAVADIFDRDGDGYIDYYEFVAALHPNKDAYRPTTDADKIEDEVTRQVAQCKCAKRFQVEQIGENKYRFFLGNQFGDSQQLRLVRILRSTVMVRVGGGWMALDEFLVKNDPCRARGRTNLELREKFILPEGVSQGMTPFRSRGRRSKPSSRTASPTRSSSSASQSNHSCTSVPSSPATPASGSKVTPAQSSKMKKTAIHTSRSSLTGDMTGATPSGAKSSRPDPKKSSSRAGSRTGSRASSRRGSDASDFDLLETQSACSDTSESSATGGPSRRGLSKPSKIPTMSKKTTSTPKTSGTKR</sequence>
<dbReference type="GO" id="GO:0005882">
    <property type="term" value="C:intermediate filament"/>
    <property type="evidence" value="ECO:0007669"/>
    <property type="project" value="TreeGrafter"/>
</dbReference>
<dbReference type="GO" id="GO:0005737">
    <property type="term" value="C:cytoplasm"/>
    <property type="evidence" value="ECO:0007669"/>
    <property type="project" value="TreeGrafter"/>
</dbReference>
<name>A0AAV3B5G0_PYXAD</name>
<dbReference type="InterPro" id="IPR002048">
    <property type="entry name" value="EF_hand_dom"/>
</dbReference>
<feature type="compositionally biased region" description="Low complexity" evidence="7">
    <location>
        <begin position="2844"/>
        <end position="2878"/>
    </location>
</feature>
<dbReference type="FunFam" id="1.20.58.60:FF:000031">
    <property type="entry name" value="Microtubule-actin cross-linking factor 1"/>
    <property type="match status" value="1"/>
</dbReference>
<dbReference type="SMART" id="SM00150">
    <property type="entry name" value="SPEC"/>
    <property type="match status" value="22"/>
</dbReference>
<evidence type="ECO:0000259" key="8">
    <source>
        <dbReference type="PROSITE" id="PS50222"/>
    </source>
</evidence>
<dbReference type="FunFam" id="1.20.58.60:FF:000012">
    <property type="entry name" value="Microtubule-actin cross-linking factor 1"/>
    <property type="match status" value="1"/>
</dbReference>